<dbReference type="EMBL" id="JAERRK010000005">
    <property type="protein sequence ID" value="MBL1082677.1"/>
    <property type="molecule type" value="Genomic_DNA"/>
</dbReference>
<keyword evidence="3" id="KW-1185">Reference proteome</keyword>
<proteinExistence type="predicted"/>
<organism evidence="2 3">
    <name type="scientific">Streptomyces actinomycinicus</name>
    <dbReference type="NCBI Taxonomy" id="1695166"/>
    <lineage>
        <taxon>Bacteria</taxon>
        <taxon>Bacillati</taxon>
        <taxon>Actinomycetota</taxon>
        <taxon>Actinomycetes</taxon>
        <taxon>Kitasatosporales</taxon>
        <taxon>Streptomycetaceae</taxon>
        <taxon>Streptomyces</taxon>
    </lineage>
</organism>
<dbReference type="GO" id="GO:0003677">
    <property type="term" value="F:DNA binding"/>
    <property type="evidence" value="ECO:0007669"/>
    <property type="project" value="InterPro"/>
</dbReference>
<name>A0A937JNR7_9ACTN</name>
<evidence type="ECO:0000313" key="3">
    <source>
        <dbReference type="Proteomes" id="UP000661858"/>
    </source>
</evidence>
<dbReference type="SUPFAM" id="SSF46894">
    <property type="entry name" value="C-terminal effector domain of the bipartite response regulators"/>
    <property type="match status" value="1"/>
</dbReference>
<sequence>MNIPSDHPAGDDAHPGELSPADMALYRELAEHGPLHVQELMARENREVLARSVAVLTAAGLLRRVGADRLAVADPADVSARFLRRWEDRVQATQLDLLRVRGQLAELALIHATQQHGHAGPHLERLASLEDVTRLLDRHADECTQEVLAAQPGGPRPAAQLLAARDRDRQLLHRGVRLRTLYQHSARFHPPTVKYAEEVTRLGAEVRTVTGDLARFIVFDRSALFLPLQDSPGGALVVRSPDLIAFTVQIFELLWSSGELIHKPREKSFVQGIADQTRRSIVQHLVQGHDDRTTARALGISVRTCQRHVSEIMNRFGASSRFQLGYLIGRHGPLEQEGSISALSLKKG</sequence>
<feature type="domain" description="HTH luxR-type" evidence="1">
    <location>
        <begin position="279"/>
        <end position="328"/>
    </location>
</feature>
<protein>
    <recommendedName>
        <fullName evidence="1">HTH luxR-type domain-containing protein</fullName>
    </recommendedName>
</protein>
<dbReference type="AlphaFoldDB" id="A0A937JNR7"/>
<reference evidence="2" key="1">
    <citation type="submission" date="2021-01" db="EMBL/GenBank/DDBJ databases">
        <title>WGS of actinomycetes isolated from Thailand.</title>
        <authorList>
            <person name="Thawai C."/>
        </authorList>
    </citation>
    <scope>NUCLEOTIDE SEQUENCE</scope>
    <source>
        <strain evidence="2">RCU-197</strain>
    </source>
</reference>
<dbReference type="InterPro" id="IPR036388">
    <property type="entry name" value="WH-like_DNA-bd_sf"/>
</dbReference>
<dbReference type="Pfam" id="PF00196">
    <property type="entry name" value="GerE"/>
    <property type="match status" value="1"/>
</dbReference>
<dbReference type="InterPro" id="IPR051797">
    <property type="entry name" value="TrmB-like"/>
</dbReference>
<dbReference type="InterPro" id="IPR000792">
    <property type="entry name" value="Tscrpt_reg_LuxR_C"/>
</dbReference>
<comment type="caution">
    <text evidence="2">The sequence shown here is derived from an EMBL/GenBank/DDBJ whole genome shotgun (WGS) entry which is preliminary data.</text>
</comment>
<dbReference type="PANTHER" id="PTHR34293:SF1">
    <property type="entry name" value="HTH-TYPE TRANSCRIPTIONAL REGULATOR TRMBL2"/>
    <property type="match status" value="1"/>
</dbReference>
<dbReference type="Proteomes" id="UP000661858">
    <property type="component" value="Unassembled WGS sequence"/>
</dbReference>
<dbReference type="SMART" id="SM00421">
    <property type="entry name" value="HTH_LUXR"/>
    <property type="match status" value="1"/>
</dbReference>
<dbReference type="GO" id="GO:0006355">
    <property type="term" value="P:regulation of DNA-templated transcription"/>
    <property type="evidence" value="ECO:0007669"/>
    <property type="project" value="InterPro"/>
</dbReference>
<dbReference type="RefSeq" id="WP_201834816.1">
    <property type="nucleotide sequence ID" value="NZ_JAERRK010000005.1"/>
</dbReference>
<dbReference type="Gene3D" id="1.10.10.10">
    <property type="entry name" value="Winged helix-like DNA-binding domain superfamily/Winged helix DNA-binding domain"/>
    <property type="match status" value="1"/>
</dbReference>
<accession>A0A937JNR7</accession>
<dbReference type="PANTHER" id="PTHR34293">
    <property type="entry name" value="HTH-TYPE TRANSCRIPTIONAL REGULATOR TRMBL2"/>
    <property type="match status" value="1"/>
</dbReference>
<gene>
    <name evidence="2" type="ORF">JK359_11915</name>
</gene>
<evidence type="ECO:0000259" key="1">
    <source>
        <dbReference type="SMART" id="SM00421"/>
    </source>
</evidence>
<evidence type="ECO:0000313" key="2">
    <source>
        <dbReference type="EMBL" id="MBL1082677.1"/>
    </source>
</evidence>
<dbReference type="InterPro" id="IPR016032">
    <property type="entry name" value="Sig_transdc_resp-reg_C-effctor"/>
</dbReference>